<dbReference type="InterPro" id="IPR036688">
    <property type="entry name" value="MoeA_C_domain_IV_sf"/>
</dbReference>
<dbReference type="SUPFAM" id="SSF63882">
    <property type="entry name" value="MoeA N-terminal region -like"/>
    <property type="match status" value="1"/>
</dbReference>
<dbReference type="SUPFAM" id="SSF63867">
    <property type="entry name" value="MoeA C-terminal domain-like"/>
    <property type="match status" value="1"/>
</dbReference>
<evidence type="ECO:0000256" key="5">
    <source>
        <dbReference type="ARBA" id="ARBA00047317"/>
    </source>
</evidence>
<dbReference type="Gene3D" id="3.40.980.10">
    <property type="entry name" value="MoaB/Mog-like domain"/>
    <property type="match status" value="1"/>
</dbReference>
<dbReference type="SMART" id="SM00852">
    <property type="entry name" value="MoCF_biosynth"/>
    <property type="match status" value="1"/>
</dbReference>
<dbReference type="PROSITE" id="PS01079">
    <property type="entry name" value="MOCF_BIOSYNTHESIS_2"/>
    <property type="match status" value="1"/>
</dbReference>
<dbReference type="PANTHER" id="PTHR10192">
    <property type="entry name" value="MOLYBDOPTERIN BIOSYNTHESIS PROTEIN"/>
    <property type="match status" value="1"/>
</dbReference>
<comment type="function">
    <text evidence="1 6">Catalyzes the insertion of molybdate into adenylated molybdopterin with the concomitant release of AMP.</text>
</comment>
<dbReference type="EMBL" id="FNJI01000029">
    <property type="protein sequence ID" value="SDP61820.1"/>
    <property type="molecule type" value="Genomic_DNA"/>
</dbReference>
<accession>A0A1H0U6Y3</accession>
<dbReference type="CDD" id="cd00887">
    <property type="entry name" value="MoeA"/>
    <property type="match status" value="1"/>
</dbReference>
<evidence type="ECO:0000256" key="4">
    <source>
        <dbReference type="ARBA" id="ARBA00023150"/>
    </source>
</evidence>
<dbReference type="Pfam" id="PF03454">
    <property type="entry name" value="MoeA_C"/>
    <property type="match status" value="1"/>
</dbReference>
<dbReference type="InterPro" id="IPR005110">
    <property type="entry name" value="MoeA_linker/N"/>
</dbReference>
<dbReference type="NCBIfam" id="NF045515">
    <property type="entry name" value="Glp_gephyrin"/>
    <property type="match status" value="1"/>
</dbReference>
<dbReference type="EC" id="2.10.1.1" evidence="6"/>
<protein>
    <recommendedName>
        <fullName evidence="6">Molybdopterin molybdenumtransferase</fullName>
        <ecNumber evidence="6">2.10.1.1</ecNumber>
    </recommendedName>
</protein>
<dbReference type="Pfam" id="PF00994">
    <property type="entry name" value="MoCF_biosynth"/>
    <property type="match status" value="1"/>
</dbReference>
<dbReference type="PANTHER" id="PTHR10192:SF5">
    <property type="entry name" value="GEPHYRIN"/>
    <property type="match status" value="1"/>
</dbReference>
<evidence type="ECO:0000313" key="8">
    <source>
        <dbReference type="EMBL" id="SDP61820.1"/>
    </source>
</evidence>
<keyword evidence="6" id="KW-0808">Transferase</keyword>
<organism evidence="8 9">
    <name type="scientific">Desulforhopalus singaporensis</name>
    <dbReference type="NCBI Taxonomy" id="91360"/>
    <lineage>
        <taxon>Bacteria</taxon>
        <taxon>Pseudomonadati</taxon>
        <taxon>Thermodesulfobacteriota</taxon>
        <taxon>Desulfobulbia</taxon>
        <taxon>Desulfobulbales</taxon>
        <taxon>Desulfocapsaceae</taxon>
        <taxon>Desulforhopalus</taxon>
    </lineage>
</organism>
<comment type="pathway">
    <text evidence="2 6">Cofactor biosynthesis; molybdopterin biosynthesis.</text>
</comment>
<evidence type="ECO:0000256" key="1">
    <source>
        <dbReference type="ARBA" id="ARBA00002901"/>
    </source>
</evidence>
<keyword evidence="6" id="KW-0460">Magnesium</keyword>
<gene>
    <name evidence="8" type="ORF">SAMN05660330_03408</name>
</gene>
<dbReference type="InterPro" id="IPR008284">
    <property type="entry name" value="MoCF_biosynth_CS"/>
</dbReference>
<dbReference type="GO" id="GO:0046872">
    <property type="term" value="F:metal ion binding"/>
    <property type="evidence" value="ECO:0007669"/>
    <property type="project" value="UniProtKB-UniRule"/>
</dbReference>
<name>A0A1H0U6Y3_9BACT</name>
<evidence type="ECO:0000256" key="6">
    <source>
        <dbReference type="RuleBase" id="RU365090"/>
    </source>
</evidence>
<evidence type="ECO:0000256" key="3">
    <source>
        <dbReference type="ARBA" id="ARBA00010763"/>
    </source>
</evidence>
<dbReference type="GO" id="GO:0061599">
    <property type="term" value="F:molybdopterin molybdotransferase activity"/>
    <property type="evidence" value="ECO:0007669"/>
    <property type="project" value="UniProtKB-UniRule"/>
</dbReference>
<sequence length="424" mass="44685">MTDHKETKDMLGRGGLISVSRAQQLLRENLRAPVASSEEVLLAEALDRVLATDVVAPENLPAAPRSTMDGFAVRAADTYGASESMPCYLSVTGEVLMGKPCEGDVNVGCCHKVPTGGLIPAGADSVVMFEHTVPVDETMIEVVKGVGTGTNLIQSGEDIRKDAKALPAGHRIRPQDLGLLAGLGIDRVKVVAPVRVGILSTGDEIIPHTQVPKPGQIRNINSIALAGAVTRAHGIYTDYGIVSDRKEIFLPAVEKAIAENDIVLFSGGSSVGVRDLGQQVVEEVGPPGILVHGVTLKPGKPVLIGMSGATPVFGLPGHPVSAMVCFDLFVQPTIAALSGLPPEYGLPRPSITARLTRNINSAPGRLDVVRVQLQQTDSKTWKAEPVLGKSGSISTLSRAHGYFLIDEASQGVQENSTIKVFLYI</sequence>
<comment type="cofactor">
    <cofactor evidence="6">
        <name>Mg(2+)</name>
        <dbReference type="ChEBI" id="CHEBI:18420"/>
    </cofactor>
</comment>
<dbReference type="Gene3D" id="2.40.340.10">
    <property type="entry name" value="MoeA, C-terminal, domain IV"/>
    <property type="match status" value="1"/>
</dbReference>
<dbReference type="Pfam" id="PF03453">
    <property type="entry name" value="MoeA_N"/>
    <property type="match status" value="1"/>
</dbReference>
<reference evidence="8 9" key="1">
    <citation type="submission" date="2016-10" db="EMBL/GenBank/DDBJ databases">
        <authorList>
            <person name="de Groot N.N."/>
        </authorList>
    </citation>
    <scope>NUCLEOTIDE SEQUENCE [LARGE SCALE GENOMIC DNA]</scope>
    <source>
        <strain evidence="8 9">DSM 12130</strain>
    </source>
</reference>
<dbReference type="NCBIfam" id="TIGR00177">
    <property type="entry name" value="molyb_syn"/>
    <property type="match status" value="1"/>
</dbReference>
<evidence type="ECO:0000259" key="7">
    <source>
        <dbReference type="SMART" id="SM00852"/>
    </source>
</evidence>
<dbReference type="GO" id="GO:0006777">
    <property type="term" value="P:Mo-molybdopterin cofactor biosynthetic process"/>
    <property type="evidence" value="ECO:0007669"/>
    <property type="project" value="UniProtKB-UniRule"/>
</dbReference>
<proteinExistence type="inferred from homology"/>
<dbReference type="Gene3D" id="2.170.190.11">
    <property type="entry name" value="Molybdopterin biosynthesis moea protein, domain 3"/>
    <property type="match status" value="1"/>
</dbReference>
<dbReference type="STRING" id="91360.SAMN05660330_03408"/>
<keyword evidence="6" id="KW-0500">Molybdenum</keyword>
<dbReference type="SUPFAM" id="SSF53218">
    <property type="entry name" value="Molybdenum cofactor biosynthesis proteins"/>
    <property type="match status" value="1"/>
</dbReference>
<dbReference type="GO" id="GO:0005829">
    <property type="term" value="C:cytosol"/>
    <property type="evidence" value="ECO:0007669"/>
    <property type="project" value="TreeGrafter"/>
</dbReference>
<dbReference type="AlphaFoldDB" id="A0A1H0U6Y3"/>
<feature type="domain" description="MoaB/Mog" evidence="7">
    <location>
        <begin position="197"/>
        <end position="336"/>
    </location>
</feature>
<dbReference type="OrthoDB" id="9804758at2"/>
<dbReference type="InterPro" id="IPR001453">
    <property type="entry name" value="MoaB/Mog_dom"/>
</dbReference>
<dbReference type="InterPro" id="IPR005111">
    <property type="entry name" value="MoeA_C_domain_IV"/>
</dbReference>
<evidence type="ECO:0000256" key="2">
    <source>
        <dbReference type="ARBA" id="ARBA00005046"/>
    </source>
</evidence>
<keyword evidence="6" id="KW-0479">Metal-binding</keyword>
<keyword evidence="9" id="KW-1185">Reference proteome</keyword>
<comment type="catalytic activity">
    <reaction evidence="5">
        <text>adenylyl-molybdopterin + molybdate = Mo-molybdopterin + AMP + H(+)</text>
        <dbReference type="Rhea" id="RHEA:35047"/>
        <dbReference type="ChEBI" id="CHEBI:15378"/>
        <dbReference type="ChEBI" id="CHEBI:36264"/>
        <dbReference type="ChEBI" id="CHEBI:62727"/>
        <dbReference type="ChEBI" id="CHEBI:71302"/>
        <dbReference type="ChEBI" id="CHEBI:456215"/>
        <dbReference type="EC" id="2.10.1.1"/>
    </reaction>
</comment>
<dbReference type="RefSeq" id="WP_092225006.1">
    <property type="nucleotide sequence ID" value="NZ_FNJI01000029.1"/>
</dbReference>
<dbReference type="InterPro" id="IPR036135">
    <property type="entry name" value="MoeA_linker/N_sf"/>
</dbReference>
<dbReference type="InterPro" id="IPR036425">
    <property type="entry name" value="MoaB/Mog-like_dom_sf"/>
</dbReference>
<comment type="similarity">
    <text evidence="3 6">Belongs to the MoeA family.</text>
</comment>
<dbReference type="Proteomes" id="UP000199073">
    <property type="component" value="Unassembled WGS sequence"/>
</dbReference>
<evidence type="ECO:0000313" key="9">
    <source>
        <dbReference type="Proteomes" id="UP000199073"/>
    </source>
</evidence>
<dbReference type="InterPro" id="IPR038987">
    <property type="entry name" value="MoeA-like"/>
</dbReference>
<dbReference type="UniPathway" id="UPA00344"/>
<keyword evidence="4 6" id="KW-0501">Molybdenum cofactor biosynthesis</keyword>
<dbReference type="Gene3D" id="3.90.105.10">
    <property type="entry name" value="Molybdopterin biosynthesis moea protein, domain 2"/>
    <property type="match status" value="1"/>
</dbReference>